<evidence type="ECO:0000313" key="1">
    <source>
        <dbReference type="EMBL" id="MBP3951815.1"/>
    </source>
</evidence>
<proteinExistence type="predicted"/>
<accession>A0A940WSR5</accession>
<dbReference type="Pfam" id="PF24716">
    <property type="entry name" value="WapI"/>
    <property type="match status" value="1"/>
</dbReference>
<comment type="caution">
    <text evidence="1">The sequence shown here is derived from an EMBL/GenBank/DDBJ whole genome shotgun (WGS) entry which is preliminary data.</text>
</comment>
<name>A0A940WSR5_9BACI</name>
<protein>
    <submittedName>
        <fullName evidence="1">Uncharacterized protein</fullName>
    </submittedName>
</protein>
<dbReference type="AlphaFoldDB" id="A0A940WSR5"/>
<gene>
    <name evidence="1" type="ORF">J7W16_11790</name>
</gene>
<dbReference type="Proteomes" id="UP000678228">
    <property type="component" value="Unassembled WGS sequence"/>
</dbReference>
<reference evidence="1" key="1">
    <citation type="submission" date="2021-03" db="EMBL/GenBank/DDBJ databases">
        <title>Bacillus suaedae sp. nov., isolated from Suaeda aralocaspica.</title>
        <authorList>
            <person name="Lei R.F.R."/>
        </authorList>
    </citation>
    <scope>NUCLEOTIDE SEQUENCE</scope>
    <source>
        <strain evidence="1">YZJH907-2</strain>
    </source>
</reference>
<evidence type="ECO:0000313" key="2">
    <source>
        <dbReference type="Proteomes" id="UP000678228"/>
    </source>
</evidence>
<organism evidence="1 2">
    <name type="scientific">Halalkalibacter suaedae</name>
    <dbReference type="NCBI Taxonomy" id="2822140"/>
    <lineage>
        <taxon>Bacteria</taxon>
        <taxon>Bacillati</taxon>
        <taxon>Bacillota</taxon>
        <taxon>Bacilli</taxon>
        <taxon>Bacillales</taxon>
        <taxon>Bacillaceae</taxon>
        <taxon>Halalkalibacter</taxon>
    </lineage>
</organism>
<dbReference type="EMBL" id="JAGKSQ010000004">
    <property type="protein sequence ID" value="MBP3951815.1"/>
    <property type="molecule type" value="Genomic_DNA"/>
</dbReference>
<dbReference type="RefSeq" id="WP_210597503.1">
    <property type="nucleotide sequence ID" value="NZ_JAGKSQ010000004.1"/>
</dbReference>
<dbReference type="InterPro" id="IPR056510">
    <property type="entry name" value="WapI"/>
</dbReference>
<sequence>MNEIKLICENREYLGFFLDNDFFEYGESQIEIKVSNYFVRGQVWFSFGELKQFTKEMEQLYKNMKGKVVLIDSECNLDITFSLNRRGYVLVKGRYQENHARENKLIFEMETTQPSFNEWISAFNNALAE</sequence>
<keyword evidence="2" id="KW-1185">Reference proteome</keyword>